<dbReference type="InterPro" id="IPR001304">
    <property type="entry name" value="C-type_lectin-like"/>
</dbReference>
<dbReference type="SUPFAM" id="SSF82153">
    <property type="entry name" value="FAS1 domain"/>
    <property type="match status" value="4"/>
</dbReference>
<dbReference type="InterPro" id="IPR050904">
    <property type="entry name" value="Adhesion/Biosynth-related"/>
</dbReference>
<dbReference type="FunFam" id="2.30.180.10:FF:000014">
    <property type="entry name" value="Stabilin 1"/>
    <property type="match status" value="1"/>
</dbReference>
<accession>A0A6P4XR51</accession>
<feature type="chain" id="PRO_5028228762" evidence="2">
    <location>
        <begin position="24"/>
        <end position="1122"/>
    </location>
</feature>
<dbReference type="OrthoDB" id="286301at2759"/>
<keyword evidence="2" id="KW-0732">Signal</keyword>
<dbReference type="GO" id="GO:0050839">
    <property type="term" value="F:cell adhesion molecule binding"/>
    <property type="evidence" value="ECO:0007669"/>
    <property type="project" value="TreeGrafter"/>
</dbReference>
<dbReference type="SMART" id="SM00034">
    <property type="entry name" value="CLECT"/>
    <property type="match status" value="1"/>
</dbReference>
<dbReference type="PANTHER" id="PTHR10900">
    <property type="entry name" value="PERIOSTIN-RELATED"/>
    <property type="match status" value="1"/>
</dbReference>
<gene>
    <name evidence="6" type="primary">LOC109465977</name>
</gene>
<proteinExistence type="predicted"/>
<organism evidence="5 6">
    <name type="scientific">Branchiostoma belcheri</name>
    <name type="common">Amphioxus</name>
    <dbReference type="NCBI Taxonomy" id="7741"/>
    <lineage>
        <taxon>Eukaryota</taxon>
        <taxon>Metazoa</taxon>
        <taxon>Chordata</taxon>
        <taxon>Cephalochordata</taxon>
        <taxon>Leptocardii</taxon>
        <taxon>Amphioxiformes</taxon>
        <taxon>Branchiostomatidae</taxon>
        <taxon>Branchiostoma</taxon>
    </lineage>
</organism>
<dbReference type="KEGG" id="bbel:109465977"/>
<dbReference type="SUPFAM" id="SSF56436">
    <property type="entry name" value="C-type lectin-like"/>
    <property type="match status" value="1"/>
</dbReference>
<dbReference type="PROSITE" id="PS00615">
    <property type="entry name" value="C_TYPE_LECTIN_1"/>
    <property type="match status" value="1"/>
</dbReference>
<evidence type="ECO:0000313" key="6">
    <source>
        <dbReference type="RefSeq" id="XP_019619080.1"/>
    </source>
</evidence>
<dbReference type="FunFam" id="2.30.180.10:FF:000032">
    <property type="entry name" value="Fasciclin domain-containing protein, putative"/>
    <property type="match status" value="1"/>
</dbReference>
<dbReference type="InterPro" id="IPR018378">
    <property type="entry name" value="C-type_lectin_CS"/>
</dbReference>
<dbReference type="InterPro" id="IPR016187">
    <property type="entry name" value="CTDL_fold"/>
</dbReference>
<dbReference type="InterPro" id="IPR000782">
    <property type="entry name" value="FAS1_domain"/>
</dbReference>
<dbReference type="PROSITE" id="PS50041">
    <property type="entry name" value="C_TYPE_LECTIN_2"/>
    <property type="match status" value="1"/>
</dbReference>
<feature type="domain" description="FAS1" evidence="4">
    <location>
        <begin position="296"/>
        <end position="427"/>
    </location>
</feature>
<dbReference type="InterPro" id="IPR016186">
    <property type="entry name" value="C-type_lectin-like/link_sf"/>
</dbReference>
<dbReference type="CDD" id="cd00037">
    <property type="entry name" value="CLECT"/>
    <property type="match status" value="1"/>
</dbReference>
<dbReference type="Gene3D" id="3.10.100.10">
    <property type="entry name" value="Mannose-Binding Protein A, subunit A"/>
    <property type="match status" value="1"/>
</dbReference>
<name>A0A6P4XR51_BRABE</name>
<protein>
    <submittedName>
        <fullName evidence="6">Uncharacterized protein LOC109465977</fullName>
    </submittedName>
</protein>
<keyword evidence="1" id="KW-1015">Disulfide bond</keyword>
<reference evidence="6" key="1">
    <citation type="submission" date="2025-08" db="UniProtKB">
        <authorList>
            <consortium name="RefSeq"/>
        </authorList>
    </citation>
    <scope>IDENTIFICATION</scope>
    <source>
        <tissue evidence="6">Gonad</tissue>
    </source>
</reference>
<dbReference type="Gene3D" id="2.30.180.10">
    <property type="entry name" value="FAS1 domain"/>
    <property type="match status" value="4"/>
</dbReference>
<dbReference type="GO" id="GO:0030198">
    <property type="term" value="P:extracellular matrix organization"/>
    <property type="evidence" value="ECO:0007669"/>
    <property type="project" value="TreeGrafter"/>
</dbReference>
<dbReference type="FunFam" id="2.30.180.10:FF:000080">
    <property type="entry name" value="Predicted protein"/>
    <property type="match status" value="1"/>
</dbReference>
<dbReference type="RefSeq" id="XP_019619080.1">
    <property type="nucleotide sequence ID" value="XM_019763521.1"/>
</dbReference>
<dbReference type="Pfam" id="PF02469">
    <property type="entry name" value="Fasciclin"/>
    <property type="match status" value="4"/>
</dbReference>
<dbReference type="InterPro" id="IPR036378">
    <property type="entry name" value="FAS1_dom_sf"/>
</dbReference>
<sequence length="1122" mass="123713">MKTGVTLAWALLALCALATQTDARTHRRGRHHRSWRRSRDYIHDIILPWSRWKPWWSDWFSGDREGWWSGPNVCETKEGDAEALPGGEDFMLKIKECGSGDDGSYRCTYRADDFQQKYSATITYRCCAGFARQQGKPGCPLKVAELKNLLDTAQDLGLSEFVSYAGKAKLEGALTGLNNFTVFAPTDGAFQSIPTRVITDFESPSKRAIPERGDTPALTLDQLKDTLLSHVVSGWLTTNDIKDEEILRTMGPGEIRTTEYQNKKIVNANCVKIVRTDQLASNGVLHVVDGILPNTKRSVLEIISQDSRFTTLKTALGKTDLSSVLDSDGQMTVFAPTDAAFDGVPEETLKRLLGDERCLKNLLLHHVIPHTICADAVTGRHRSVSMAGEDLKVERDSDDKIFVNTAQVIQGNVMGYNGVVHVIDNVLIPNKARNVIDVLSASGASRLVELIEVAGLTDTLRSQDNITIFAPSDQAIQELPEETVKALTSNPAALAEVLQYHVVPQAASAKDLRNGAMLPTLGSSNKLHVSVKDWFFHTIVNVQCARVVKADQGGCNGVVHVINKVLAPPTQTLADLLDGNETFSILVKALRRADLITALQGDGPVTIFAPTNEAFKRIPDDTLDNLLENTEALVKVLKHHIVDEFLCCDSCFSRRGKFRQVFRRSQFSYSARGGASVASCDTFGTNGVIQVIDRVLRPPGVHFNNLGPIAMERVCTWVFLAAAALVSAILAAPLALKSVQELTVEKTPTCKDGDVPAAVLFKAADMRSETDRRLKTIRAEKEVLHAQLCGDSNSGFLESLEDARQETARMIEANRRRCEEELISIIPTMTRSVINLNLLEAIRRAMRTVIDDRFNPPDEVTPSPIQDSGFRPPIRFRRAPVAEVNVIDYSHLCPTGVATSEALLALGEAIGRSAMEYDEMRQIVVDMKAGNCPSSIDLEAAVEGKASEQPAKLPVDCGDMKRVVQMYIDSFTKQLPEVGKTVGDSLLEMLPEEEWCTGLEIGTTCYYLTGSQLPFSLAQSNCEINGGRMAMIKDPSNFNAVRSFLMSLSVGDVWIGATDYDGDMTFTWLDGTPMVEGDWASGEPNNAQQMCAQMWRYARLQWDDDYCDNHKNVLCFKEKPQD</sequence>
<dbReference type="Pfam" id="PF00059">
    <property type="entry name" value="Lectin_C"/>
    <property type="match status" value="1"/>
</dbReference>
<evidence type="ECO:0000256" key="2">
    <source>
        <dbReference type="SAM" id="SignalP"/>
    </source>
</evidence>
<feature type="domain" description="FAS1" evidence="4">
    <location>
        <begin position="145"/>
        <end position="292"/>
    </location>
</feature>
<keyword evidence="5" id="KW-1185">Reference proteome</keyword>
<dbReference type="PROSITE" id="PS50213">
    <property type="entry name" value="FAS1"/>
    <property type="match status" value="4"/>
</dbReference>
<dbReference type="GO" id="GO:0031012">
    <property type="term" value="C:extracellular matrix"/>
    <property type="evidence" value="ECO:0007669"/>
    <property type="project" value="TreeGrafter"/>
</dbReference>
<dbReference type="PANTHER" id="PTHR10900:SF77">
    <property type="entry name" value="FI19380P1"/>
    <property type="match status" value="1"/>
</dbReference>
<evidence type="ECO:0000256" key="1">
    <source>
        <dbReference type="ARBA" id="ARBA00023157"/>
    </source>
</evidence>
<feature type="domain" description="FAS1" evidence="4">
    <location>
        <begin position="431"/>
        <end position="566"/>
    </location>
</feature>
<dbReference type="GeneID" id="109465977"/>
<dbReference type="SMART" id="SM00554">
    <property type="entry name" value="FAS1"/>
    <property type="match status" value="4"/>
</dbReference>
<evidence type="ECO:0000313" key="5">
    <source>
        <dbReference type="Proteomes" id="UP000515135"/>
    </source>
</evidence>
<dbReference type="GO" id="GO:0007155">
    <property type="term" value="P:cell adhesion"/>
    <property type="evidence" value="ECO:0007669"/>
    <property type="project" value="TreeGrafter"/>
</dbReference>
<feature type="domain" description="FAS1" evidence="4">
    <location>
        <begin position="570"/>
        <end position="696"/>
    </location>
</feature>
<evidence type="ECO:0000259" key="4">
    <source>
        <dbReference type="PROSITE" id="PS50213"/>
    </source>
</evidence>
<dbReference type="GO" id="GO:0005615">
    <property type="term" value="C:extracellular space"/>
    <property type="evidence" value="ECO:0007669"/>
    <property type="project" value="TreeGrafter"/>
</dbReference>
<evidence type="ECO:0000259" key="3">
    <source>
        <dbReference type="PROSITE" id="PS50041"/>
    </source>
</evidence>
<dbReference type="Proteomes" id="UP000515135">
    <property type="component" value="Unplaced"/>
</dbReference>
<feature type="signal peptide" evidence="2">
    <location>
        <begin position="1"/>
        <end position="23"/>
    </location>
</feature>
<feature type="domain" description="C-type lectin" evidence="3">
    <location>
        <begin position="1001"/>
        <end position="1116"/>
    </location>
</feature>
<dbReference type="AlphaFoldDB" id="A0A6P4XR51"/>